<organism evidence="2 3">
    <name type="scientific">Flavobacterium buctense</name>
    <dbReference type="NCBI Taxonomy" id="1648146"/>
    <lineage>
        <taxon>Bacteria</taxon>
        <taxon>Pseudomonadati</taxon>
        <taxon>Bacteroidota</taxon>
        <taxon>Flavobacteriia</taxon>
        <taxon>Flavobacteriales</taxon>
        <taxon>Flavobacteriaceae</taxon>
        <taxon>Flavobacterium</taxon>
    </lineage>
</organism>
<feature type="transmembrane region" description="Helical" evidence="1">
    <location>
        <begin position="50"/>
        <end position="68"/>
    </location>
</feature>
<dbReference type="Proteomes" id="UP001491349">
    <property type="component" value="Unassembled WGS sequence"/>
</dbReference>
<comment type="caution">
    <text evidence="2">The sequence shown here is derived from an EMBL/GenBank/DDBJ whole genome shotgun (WGS) entry which is preliminary data.</text>
</comment>
<evidence type="ECO:0008006" key="4">
    <source>
        <dbReference type="Google" id="ProtNLM"/>
    </source>
</evidence>
<evidence type="ECO:0000313" key="2">
    <source>
        <dbReference type="EMBL" id="MEK8179523.1"/>
    </source>
</evidence>
<keyword evidence="1" id="KW-0812">Transmembrane</keyword>
<proteinExistence type="predicted"/>
<keyword evidence="1" id="KW-1133">Transmembrane helix</keyword>
<evidence type="ECO:0000256" key="1">
    <source>
        <dbReference type="SAM" id="Phobius"/>
    </source>
</evidence>
<accession>A0ABU9DZ92</accession>
<keyword evidence="1" id="KW-0472">Membrane</keyword>
<gene>
    <name evidence="2" type="ORF">WMW71_04140</name>
</gene>
<keyword evidence="3" id="KW-1185">Reference proteome</keyword>
<dbReference type="EMBL" id="JBBPCB010000002">
    <property type="protein sequence ID" value="MEK8179523.1"/>
    <property type="molecule type" value="Genomic_DNA"/>
</dbReference>
<evidence type="ECO:0000313" key="3">
    <source>
        <dbReference type="Proteomes" id="UP001491349"/>
    </source>
</evidence>
<sequence length="137" mass="15765">MKPFKLDNEPKITQGFTMPEGYFDSFTDKVLTQLNKEEPKVISIFSRRKTWYYAAAAVVVMLLSVPIYTNYATSSEEVDAVALEDYINNHTTISDDEIADLLDKEDLEKMKLELNLEDEAVEDILLNNTDLEQYIID</sequence>
<dbReference type="RefSeq" id="WP_187660011.1">
    <property type="nucleotide sequence ID" value="NZ_JACTAB010000003.1"/>
</dbReference>
<name>A0ABU9DZ92_9FLAO</name>
<reference evidence="2 3" key="1">
    <citation type="submission" date="2024-04" db="EMBL/GenBank/DDBJ databases">
        <title>draft genome sequnece of Flavobacterium buctense JCM 30750.</title>
        <authorList>
            <person name="Kim D.-U."/>
        </authorList>
    </citation>
    <scope>NUCLEOTIDE SEQUENCE [LARGE SCALE GENOMIC DNA]</scope>
    <source>
        <strain evidence="2 3">JCM 30750</strain>
    </source>
</reference>
<protein>
    <recommendedName>
        <fullName evidence="4">Anti-sigma factor</fullName>
    </recommendedName>
</protein>